<proteinExistence type="inferred from homology"/>
<dbReference type="GO" id="GO:0008237">
    <property type="term" value="F:metallopeptidase activity"/>
    <property type="evidence" value="ECO:0007669"/>
    <property type="project" value="UniProtKB-KW"/>
</dbReference>
<feature type="transmembrane region" description="Helical" evidence="12">
    <location>
        <begin position="204"/>
        <end position="231"/>
    </location>
</feature>
<keyword evidence="9 12" id="KW-1133">Transmembrane helix</keyword>
<evidence type="ECO:0000256" key="7">
    <source>
        <dbReference type="ARBA" id="ARBA00022801"/>
    </source>
</evidence>
<dbReference type="GO" id="GO:0006508">
    <property type="term" value="P:proteolysis"/>
    <property type="evidence" value="ECO:0007669"/>
    <property type="project" value="UniProtKB-KW"/>
</dbReference>
<evidence type="ECO:0000256" key="10">
    <source>
        <dbReference type="ARBA" id="ARBA00023049"/>
    </source>
</evidence>
<dbReference type="Pfam" id="PF02163">
    <property type="entry name" value="Peptidase_M50"/>
    <property type="match status" value="1"/>
</dbReference>
<evidence type="ECO:0000256" key="2">
    <source>
        <dbReference type="ARBA" id="ARBA00004141"/>
    </source>
</evidence>
<comment type="similarity">
    <text evidence="3">Belongs to the peptidase M50B family.</text>
</comment>
<keyword evidence="10" id="KW-0482">Metalloprotease</keyword>
<dbReference type="KEGG" id="ttf:THTE_0430"/>
<name>A0A286RAN9_9BACT</name>
<keyword evidence="11 12" id="KW-0472">Membrane</keyword>
<dbReference type="RefSeq" id="WP_157731608.1">
    <property type="nucleotide sequence ID" value="NZ_CP018477.1"/>
</dbReference>
<feature type="transmembrane region" description="Helical" evidence="12">
    <location>
        <begin position="103"/>
        <end position="125"/>
    </location>
</feature>
<dbReference type="Proteomes" id="UP000215086">
    <property type="component" value="Chromosome"/>
</dbReference>
<dbReference type="PANTHER" id="PTHR39188:SF3">
    <property type="entry name" value="STAGE IV SPORULATION PROTEIN FB"/>
    <property type="match status" value="1"/>
</dbReference>
<keyword evidence="5 12" id="KW-0812">Transmembrane</keyword>
<keyword evidence="15" id="KW-1185">Reference proteome</keyword>
<comment type="cofactor">
    <cofactor evidence="1">
        <name>Zn(2+)</name>
        <dbReference type="ChEBI" id="CHEBI:29105"/>
    </cofactor>
</comment>
<gene>
    <name evidence="14" type="ORF">THTE_0430</name>
</gene>
<evidence type="ECO:0000256" key="3">
    <source>
        <dbReference type="ARBA" id="ARBA00007931"/>
    </source>
</evidence>
<evidence type="ECO:0000256" key="5">
    <source>
        <dbReference type="ARBA" id="ARBA00022692"/>
    </source>
</evidence>
<evidence type="ECO:0000256" key="1">
    <source>
        <dbReference type="ARBA" id="ARBA00001947"/>
    </source>
</evidence>
<feature type="transmembrane region" description="Helical" evidence="12">
    <location>
        <begin position="131"/>
        <end position="148"/>
    </location>
</feature>
<evidence type="ECO:0000256" key="9">
    <source>
        <dbReference type="ARBA" id="ARBA00022989"/>
    </source>
</evidence>
<dbReference type="OrthoDB" id="9800627at2"/>
<sequence>MNSFQPRETPYDLYFTLAGIPVRVHPFFWVMAAFLGISSGDLFTLVGWVLAVFVAVLVHELGHALTMRAFGYYPRITLYGLGGYTEYGMRDAFVRPPRALGRILILAAGPGTGFLLAAVLAAVLLALGRPVAAFVGWPIGLYVVTNLGHPWMTDFVNSLFFVTVGWGILNLLPVLPLDGGQILREVLGLRDPSWGTFRAAQVSFLVGAGIAFWAALSSNFFLAVLFGYFAYMNYQLLRGPSLW</sequence>
<evidence type="ECO:0000256" key="4">
    <source>
        <dbReference type="ARBA" id="ARBA00022670"/>
    </source>
</evidence>
<keyword evidence="8" id="KW-0862">Zinc</keyword>
<organism evidence="14 15">
    <name type="scientific">Thermogutta terrifontis</name>
    <dbReference type="NCBI Taxonomy" id="1331910"/>
    <lineage>
        <taxon>Bacteria</taxon>
        <taxon>Pseudomonadati</taxon>
        <taxon>Planctomycetota</taxon>
        <taxon>Planctomycetia</taxon>
        <taxon>Pirellulales</taxon>
        <taxon>Thermoguttaceae</taxon>
        <taxon>Thermogutta</taxon>
    </lineage>
</organism>
<comment type="subcellular location">
    <subcellularLocation>
        <location evidence="2">Membrane</location>
        <topology evidence="2">Multi-pass membrane protein</topology>
    </subcellularLocation>
</comment>
<evidence type="ECO:0000256" key="6">
    <source>
        <dbReference type="ARBA" id="ARBA00022723"/>
    </source>
</evidence>
<keyword evidence="7" id="KW-0378">Hydrolase</keyword>
<evidence type="ECO:0000313" key="15">
    <source>
        <dbReference type="Proteomes" id="UP000215086"/>
    </source>
</evidence>
<feature type="domain" description="Peptidase M50" evidence="13">
    <location>
        <begin position="49"/>
        <end position="210"/>
    </location>
</feature>
<evidence type="ECO:0000256" key="11">
    <source>
        <dbReference type="ARBA" id="ARBA00023136"/>
    </source>
</evidence>
<evidence type="ECO:0000259" key="13">
    <source>
        <dbReference type="Pfam" id="PF02163"/>
    </source>
</evidence>
<feature type="transmembrane region" description="Helical" evidence="12">
    <location>
        <begin position="27"/>
        <end position="58"/>
    </location>
</feature>
<dbReference type="EMBL" id="CP018477">
    <property type="protein sequence ID" value="ASV73032.1"/>
    <property type="molecule type" value="Genomic_DNA"/>
</dbReference>
<protein>
    <recommendedName>
        <fullName evidence="13">Peptidase M50 domain-containing protein</fullName>
    </recommendedName>
</protein>
<keyword evidence="4" id="KW-0645">Protease</keyword>
<evidence type="ECO:0000313" key="14">
    <source>
        <dbReference type="EMBL" id="ASV73032.1"/>
    </source>
</evidence>
<accession>A0A286RAN9</accession>
<evidence type="ECO:0000256" key="12">
    <source>
        <dbReference type="SAM" id="Phobius"/>
    </source>
</evidence>
<dbReference type="InterPro" id="IPR008915">
    <property type="entry name" value="Peptidase_M50"/>
</dbReference>
<reference evidence="14 15" key="1">
    <citation type="journal article" name="Front. Microbiol.">
        <title>Sugar Metabolism of the First Thermophilic Planctomycete Thermogutta terrifontis: Comparative Genomic and Transcriptomic Approaches.</title>
        <authorList>
            <person name="Elcheninov A.G."/>
            <person name="Menzel P."/>
            <person name="Gudbergsdottir S.R."/>
            <person name="Slesarev A.I."/>
            <person name="Kadnikov V.V."/>
            <person name="Krogh A."/>
            <person name="Bonch-Osmolovskaya E.A."/>
            <person name="Peng X."/>
            <person name="Kublanov I.V."/>
        </authorList>
    </citation>
    <scope>NUCLEOTIDE SEQUENCE [LARGE SCALE GENOMIC DNA]</scope>
    <source>
        <strain evidence="14 15">R1</strain>
    </source>
</reference>
<dbReference type="GO" id="GO:0046872">
    <property type="term" value="F:metal ion binding"/>
    <property type="evidence" value="ECO:0007669"/>
    <property type="project" value="UniProtKB-KW"/>
</dbReference>
<dbReference type="GO" id="GO:0016020">
    <property type="term" value="C:membrane"/>
    <property type="evidence" value="ECO:0007669"/>
    <property type="project" value="UniProtKB-SubCell"/>
</dbReference>
<evidence type="ECO:0000256" key="8">
    <source>
        <dbReference type="ARBA" id="ARBA00022833"/>
    </source>
</evidence>
<dbReference type="PANTHER" id="PTHR39188">
    <property type="entry name" value="MEMBRANE-ASSOCIATED ZINC METALLOPROTEASE M50B"/>
    <property type="match status" value="1"/>
</dbReference>
<keyword evidence="6" id="KW-0479">Metal-binding</keyword>
<feature type="transmembrane region" description="Helical" evidence="12">
    <location>
        <begin position="155"/>
        <end position="175"/>
    </location>
</feature>
<dbReference type="AlphaFoldDB" id="A0A286RAN9"/>